<dbReference type="GO" id="GO:0016616">
    <property type="term" value="F:oxidoreductase activity, acting on the CH-OH group of donors, NAD or NADP as acceptor"/>
    <property type="evidence" value="ECO:0007669"/>
    <property type="project" value="TreeGrafter"/>
</dbReference>
<proteinExistence type="predicted"/>
<keyword evidence="1" id="KW-0560">Oxidoreductase</keyword>
<sequence>MGFYDIMEDIMKLSINGIKNTTDWEKAGIKLPSYDVEKVAEDTKKSPVWVHFGIGNIFRIFIGGIADSLLEQGVSDKGITCVETFDFDVVDKIYKPFDNLVMAVTLKEDGNTEKKVLGSLTEAIKAQSYSQKEWERLKEIFADPGLQMVSFTITEKGYALKDSKGEFFSFIREDIDNGPEKATSAMAVTAALLYERFKACKAPIAVVSMDNCSHNGEKLRNSITEMVTEWNKKGFVGNDFVDYVNNEELVSFPWSMIDKITPRPADSVAKALEEAGVEDMSPVITSKKTYIAPFVNAEGPQYLVIEDRFPNGRPQLEKAGVFMTDRQTVNKVERMKVTTCLNPLHTALAVYGCLLGYNLIADEMKDKELSELVRRIGLSEGMPVVINPEIISPQKFVDEVLNVRIPNPFMPDTPQRIATDTSQKVGIRYGETIKSYVAKDGSAKELIAIPLAIAGWCRYLLGIDDNGESFELSPDPMADELKKHLSGIKIGDISSYTGQLKNLLSNANIFGINLYEAGIGDKIEEMFVEEIAGKGAVRNTLKKYL</sequence>
<name>D9ZET0_9ZZZZ</name>
<dbReference type="AlphaFoldDB" id="D9ZET0"/>
<dbReference type="PANTHER" id="PTHR43362:SF1">
    <property type="entry name" value="MANNITOL DEHYDROGENASE 2-RELATED"/>
    <property type="match status" value="1"/>
</dbReference>
<dbReference type="InterPro" id="IPR013328">
    <property type="entry name" value="6PGD_dom2"/>
</dbReference>
<feature type="domain" description="Mannitol dehydrogenase N-terminal" evidence="2">
    <location>
        <begin position="50"/>
        <end position="318"/>
    </location>
</feature>
<evidence type="ECO:0000259" key="3">
    <source>
        <dbReference type="Pfam" id="PF08125"/>
    </source>
</evidence>
<dbReference type="InterPro" id="IPR013118">
    <property type="entry name" value="Mannitol_DH_C"/>
</dbReference>
<dbReference type="Gene3D" id="1.10.1040.10">
    <property type="entry name" value="N-(1-d-carboxylethyl)-l-norvaline Dehydrogenase, domain 2"/>
    <property type="match status" value="1"/>
</dbReference>
<evidence type="ECO:0000313" key="4">
    <source>
        <dbReference type="EMBL" id="ADD61834.1"/>
    </source>
</evidence>
<dbReference type="InterPro" id="IPR008927">
    <property type="entry name" value="6-PGluconate_DH-like_C_sf"/>
</dbReference>
<dbReference type="PANTHER" id="PTHR43362">
    <property type="entry name" value="MANNITOL DEHYDROGENASE DSF1-RELATED"/>
    <property type="match status" value="1"/>
</dbReference>
<evidence type="ECO:0000256" key="1">
    <source>
        <dbReference type="ARBA" id="ARBA00023002"/>
    </source>
</evidence>
<dbReference type="SUPFAM" id="SSF51735">
    <property type="entry name" value="NAD(P)-binding Rossmann-fold domains"/>
    <property type="match status" value="1"/>
</dbReference>
<dbReference type="InterPro" id="IPR050988">
    <property type="entry name" value="Mannitol_DH/Oxidoreductase"/>
</dbReference>
<dbReference type="Pfam" id="PF01232">
    <property type="entry name" value="Mannitol_dh"/>
    <property type="match status" value="1"/>
</dbReference>
<protein>
    <submittedName>
        <fullName evidence="4">Uncharacterized protein</fullName>
    </submittedName>
</protein>
<feature type="domain" description="Mannitol dehydrogenase C-terminal" evidence="3">
    <location>
        <begin position="329"/>
        <end position="515"/>
    </location>
</feature>
<accession>D9ZET0</accession>
<dbReference type="Pfam" id="PF08125">
    <property type="entry name" value="Mannitol_dh_C"/>
    <property type="match status" value="1"/>
</dbReference>
<organism evidence="4">
    <name type="scientific">uncultured organism</name>
    <dbReference type="NCBI Taxonomy" id="155900"/>
    <lineage>
        <taxon>unclassified sequences</taxon>
        <taxon>environmental samples</taxon>
    </lineage>
</organism>
<dbReference type="SUPFAM" id="SSF48179">
    <property type="entry name" value="6-phosphogluconate dehydrogenase C-terminal domain-like"/>
    <property type="match status" value="1"/>
</dbReference>
<evidence type="ECO:0000259" key="2">
    <source>
        <dbReference type="Pfam" id="PF01232"/>
    </source>
</evidence>
<dbReference type="InterPro" id="IPR036291">
    <property type="entry name" value="NAD(P)-bd_dom_sf"/>
</dbReference>
<reference evidence="4" key="1">
    <citation type="journal article" date="2010" name="Genome Res.">
        <title>Functional metagenomics to mine the human gut microbiome for dietary fiber catabolic enzymes.</title>
        <authorList>
            <person name="Tasse L."/>
            <person name="Bercovici J."/>
            <person name="Pizzut-Serin S."/>
            <person name="Robe P."/>
            <person name="Tap J."/>
            <person name="Klopp C."/>
            <person name="Cantarel B.L."/>
            <person name="Coutinho P.M."/>
            <person name="Henrissat B."/>
            <person name="Leclerc M."/>
            <person name="Dore J."/>
            <person name="Monsan P."/>
            <person name="Remaud-Simeon M."/>
            <person name="Potocki-Veronese G."/>
        </authorList>
    </citation>
    <scope>NUCLEOTIDE SEQUENCE</scope>
</reference>
<dbReference type="EMBL" id="GU942946">
    <property type="protein sequence ID" value="ADD61834.1"/>
    <property type="molecule type" value="Genomic_DNA"/>
</dbReference>
<dbReference type="InterPro" id="IPR013131">
    <property type="entry name" value="Mannitol_DH_N"/>
</dbReference>
<dbReference type="Gene3D" id="3.40.50.720">
    <property type="entry name" value="NAD(P)-binding Rossmann-like Domain"/>
    <property type="match status" value="1"/>
</dbReference>